<name>A0ABV0YG74_9TELE</name>
<proteinExistence type="predicted"/>
<feature type="transmembrane region" description="Helical" evidence="1">
    <location>
        <begin position="64"/>
        <end position="94"/>
    </location>
</feature>
<accession>A0ABV0YG74</accession>
<gene>
    <name evidence="2" type="ORF">AMECASPLE_024916</name>
</gene>
<evidence type="ECO:0000313" key="3">
    <source>
        <dbReference type="Proteomes" id="UP001469553"/>
    </source>
</evidence>
<keyword evidence="3" id="KW-1185">Reference proteome</keyword>
<evidence type="ECO:0000313" key="2">
    <source>
        <dbReference type="EMBL" id="MEQ2292620.1"/>
    </source>
</evidence>
<comment type="caution">
    <text evidence="2">The sequence shown here is derived from an EMBL/GenBank/DDBJ whole genome shotgun (WGS) entry which is preliminary data.</text>
</comment>
<keyword evidence="1" id="KW-0812">Transmembrane</keyword>
<keyword evidence="1" id="KW-0472">Membrane</keyword>
<organism evidence="2 3">
    <name type="scientific">Ameca splendens</name>
    <dbReference type="NCBI Taxonomy" id="208324"/>
    <lineage>
        <taxon>Eukaryota</taxon>
        <taxon>Metazoa</taxon>
        <taxon>Chordata</taxon>
        <taxon>Craniata</taxon>
        <taxon>Vertebrata</taxon>
        <taxon>Euteleostomi</taxon>
        <taxon>Actinopterygii</taxon>
        <taxon>Neopterygii</taxon>
        <taxon>Teleostei</taxon>
        <taxon>Neoteleostei</taxon>
        <taxon>Acanthomorphata</taxon>
        <taxon>Ovalentaria</taxon>
        <taxon>Atherinomorphae</taxon>
        <taxon>Cyprinodontiformes</taxon>
        <taxon>Goodeidae</taxon>
        <taxon>Ameca</taxon>
    </lineage>
</organism>
<sequence>MKKYEERLLCASDSQMLKVPYYHNTGTHPPCKSHKRTHFGTPACLHSHVQVSCVFLLQRQKEGAWIYCISFVTIKLSTLAPCILSLLPVSIWALQPTDTLWKSLSLFTVSAPLNAYPL</sequence>
<reference evidence="2 3" key="1">
    <citation type="submission" date="2021-06" db="EMBL/GenBank/DDBJ databases">
        <authorList>
            <person name="Palmer J.M."/>
        </authorList>
    </citation>
    <scope>NUCLEOTIDE SEQUENCE [LARGE SCALE GENOMIC DNA]</scope>
    <source>
        <strain evidence="2 3">AS_MEX2019</strain>
        <tissue evidence="2">Muscle</tissue>
    </source>
</reference>
<protein>
    <submittedName>
        <fullName evidence="2">Uncharacterized protein</fullName>
    </submittedName>
</protein>
<dbReference type="Proteomes" id="UP001469553">
    <property type="component" value="Unassembled WGS sequence"/>
</dbReference>
<dbReference type="EMBL" id="JAHRIP010030628">
    <property type="protein sequence ID" value="MEQ2292620.1"/>
    <property type="molecule type" value="Genomic_DNA"/>
</dbReference>
<evidence type="ECO:0000256" key="1">
    <source>
        <dbReference type="SAM" id="Phobius"/>
    </source>
</evidence>
<keyword evidence="1" id="KW-1133">Transmembrane helix</keyword>